<organism evidence="2 3">
    <name type="scientific">Dryococelus australis</name>
    <dbReference type="NCBI Taxonomy" id="614101"/>
    <lineage>
        <taxon>Eukaryota</taxon>
        <taxon>Metazoa</taxon>
        <taxon>Ecdysozoa</taxon>
        <taxon>Arthropoda</taxon>
        <taxon>Hexapoda</taxon>
        <taxon>Insecta</taxon>
        <taxon>Pterygota</taxon>
        <taxon>Neoptera</taxon>
        <taxon>Polyneoptera</taxon>
        <taxon>Phasmatodea</taxon>
        <taxon>Verophasmatodea</taxon>
        <taxon>Anareolatae</taxon>
        <taxon>Phasmatidae</taxon>
        <taxon>Eurycanthinae</taxon>
        <taxon>Dryococelus</taxon>
    </lineage>
</organism>
<feature type="region of interest" description="Disordered" evidence="1">
    <location>
        <begin position="174"/>
        <end position="211"/>
    </location>
</feature>
<sequence>MSDSPDQPQDTQKPLAAFDFMSPLLWKQWKQRFSRYMLVLGYAEKMDVEKIDILLYLLGDTAEELWNNFLPQPNSYAEALNGFENNLQPCRNIFERLKFNSRVQGAETVDSFITSLHTSADSCEYGALRNKLIRERIVVGMKDKKICEQLQLRPALSEEAVLIARQAEMQSQQSRLLEQGGARWGPSPRRDKAAGAPAEQPAAGGKFSGSHKIPNTSAPAKGAQCWFCGKGPHDRSRCPARSAKCFHYDKPGHWAVVCKASGASKVFTVQEEQVGVPEDRRCPWKVLIKIENFERKFNFLIDMGADVTCIPDSMVLVSYRDFVVLCKDRLKGRDGKDLRVLAVIRMWELPTTPKYLFYLIFKLRF</sequence>
<keyword evidence="3" id="KW-1185">Reference proteome</keyword>
<reference evidence="2 3" key="1">
    <citation type="submission" date="2023-02" db="EMBL/GenBank/DDBJ databases">
        <title>LHISI_Scaffold_Assembly.</title>
        <authorList>
            <person name="Stuart O.P."/>
            <person name="Cleave R."/>
            <person name="Magrath M.J.L."/>
            <person name="Mikheyev A.S."/>
        </authorList>
    </citation>
    <scope>NUCLEOTIDE SEQUENCE [LARGE SCALE GENOMIC DNA]</scope>
    <source>
        <strain evidence="2">Daus_M_001</strain>
        <tissue evidence="2">Leg muscle</tissue>
    </source>
</reference>
<dbReference type="PANTHER" id="PTHR33198">
    <property type="entry name" value="ANK_REP_REGION DOMAIN-CONTAINING PROTEIN-RELATED"/>
    <property type="match status" value="1"/>
</dbReference>
<gene>
    <name evidence="2" type="ORF">PR048_023688</name>
</gene>
<dbReference type="Gene3D" id="4.10.60.10">
    <property type="entry name" value="Zinc finger, CCHC-type"/>
    <property type="match status" value="1"/>
</dbReference>
<evidence type="ECO:0008006" key="4">
    <source>
        <dbReference type="Google" id="ProtNLM"/>
    </source>
</evidence>
<feature type="compositionally biased region" description="Low complexity" evidence="1">
    <location>
        <begin position="194"/>
        <end position="205"/>
    </location>
</feature>
<proteinExistence type="predicted"/>
<dbReference type="EMBL" id="JARBHB010000009">
    <property type="protein sequence ID" value="KAJ8875789.1"/>
    <property type="molecule type" value="Genomic_DNA"/>
</dbReference>
<protein>
    <recommendedName>
        <fullName evidence="4">CCHC-type domain-containing protein</fullName>
    </recommendedName>
</protein>
<dbReference type="Proteomes" id="UP001159363">
    <property type="component" value="Chromosome 8"/>
</dbReference>
<dbReference type="PANTHER" id="PTHR33198:SF20">
    <property type="entry name" value="RETROTRANSPOSON GAG DOMAIN-CONTAINING PROTEIN"/>
    <property type="match status" value="1"/>
</dbReference>
<evidence type="ECO:0000313" key="3">
    <source>
        <dbReference type="Proteomes" id="UP001159363"/>
    </source>
</evidence>
<comment type="caution">
    <text evidence="2">The sequence shown here is derived from an EMBL/GenBank/DDBJ whole genome shotgun (WGS) entry which is preliminary data.</text>
</comment>
<accession>A0ABQ9GUV2</accession>
<evidence type="ECO:0000256" key="1">
    <source>
        <dbReference type="SAM" id="MobiDB-lite"/>
    </source>
</evidence>
<evidence type="ECO:0000313" key="2">
    <source>
        <dbReference type="EMBL" id="KAJ8875789.1"/>
    </source>
</evidence>
<name>A0ABQ9GUV2_9NEOP</name>